<organism evidence="1 2">
    <name type="scientific">Brucella anthropi</name>
    <name type="common">Ochrobactrum anthropi</name>
    <dbReference type="NCBI Taxonomy" id="529"/>
    <lineage>
        <taxon>Bacteria</taxon>
        <taxon>Pseudomonadati</taxon>
        <taxon>Pseudomonadota</taxon>
        <taxon>Alphaproteobacteria</taxon>
        <taxon>Hyphomicrobiales</taxon>
        <taxon>Brucellaceae</taxon>
        <taxon>Brucella/Ochrobactrum group</taxon>
        <taxon>Brucella</taxon>
    </lineage>
</organism>
<reference evidence="1 2" key="1">
    <citation type="submission" date="2019-09" db="EMBL/GenBank/DDBJ databases">
        <title>Taxonomic organization of the family Brucellaceae based on a phylogenomic approach.</title>
        <authorList>
            <person name="Leclercq S."/>
            <person name="Cloeckaert A."/>
            <person name="Zygmunt M.S."/>
        </authorList>
    </citation>
    <scope>NUCLEOTIDE SEQUENCE [LARGE SCALE GENOMIC DNA]</scope>
    <source>
        <strain evidence="1 2">LMG 3313</strain>
    </source>
</reference>
<proteinExistence type="predicted"/>
<dbReference type="AlphaFoldDB" id="A0A6L3Z5E3"/>
<evidence type="ECO:0000313" key="1">
    <source>
        <dbReference type="EMBL" id="KAB2768604.1"/>
    </source>
</evidence>
<dbReference type="EMBL" id="WBWS01000012">
    <property type="protein sequence ID" value="KAB2768604.1"/>
    <property type="molecule type" value="Genomic_DNA"/>
</dbReference>
<accession>A0A6L3Z5E3</accession>
<dbReference type="Proteomes" id="UP000481876">
    <property type="component" value="Unassembled WGS sequence"/>
</dbReference>
<dbReference type="RefSeq" id="WP_151607626.1">
    <property type="nucleotide sequence ID" value="NZ_WBWN01000003.1"/>
</dbReference>
<comment type="caution">
    <text evidence="1">The sequence shown here is derived from an EMBL/GenBank/DDBJ whole genome shotgun (WGS) entry which is preliminary data.</text>
</comment>
<evidence type="ECO:0000313" key="2">
    <source>
        <dbReference type="Proteomes" id="UP000481876"/>
    </source>
</evidence>
<sequence length="59" mass="6641">MNDYPKDSAIRNDPTLIGQMAYEASLAACPQYQNGDPRPSWAQLSEAAQWSWSRSKQLP</sequence>
<name>A0A6L3Z5E3_BRUAN</name>
<gene>
    <name evidence="1" type="ORF">F9L04_13080</name>
</gene>
<protein>
    <submittedName>
        <fullName evidence="1">Uncharacterized protein</fullName>
    </submittedName>
</protein>